<accession>A0ABU4RG91</accession>
<protein>
    <submittedName>
        <fullName evidence="1">Uncharacterized protein</fullName>
    </submittedName>
</protein>
<organism evidence="1 2">
    <name type="scientific">Flavobacterium cupriresistens</name>
    <dbReference type="NCBI Taxonomy" id="2893885"/>
    <lineage>
        <taxon>Bacteria</taxon>
        <taxon>Pseudomonadati</taxon>
        <taxon>Bacteroidota</taxon>
        <taxon>Flavobacteriia</taxon>
        <taxon>Flavobacteriales</taxon>
        <taxon>Flavobacteriaceae</taxon>
        <taxon>Flavobacterium</taxon>
    </lineage>
</organism>
<proteinExistence type="predicted"/>
<comment type="caution">
    <text evidence="1">The sequence shown here is derived from an EMBL/GenBank/DDBJ whole genome shotgun (WGS) entry which is preliminary data.</text>
</comment>
<reference evidence="1 2" key="1">
    <citation type="submission" date="2023-11" db="EMBL/GenBank/DDBJ databases">
        <title>Unpublished Manusciprt.</title>
        <authorList>
            <person name="Saticioglu I.B."/>
            <person name="Ay H."/>
            <person name="Ajmi N."/>
            <person name="Altun S."/>
            <person name="Duman M."/>
        </authorList>
    </citation>
    <scope>NUCLEOTIDE SEQUENCE [LARGE SCALE GENOMIC DNA]</scope>
    <source>
        <strain evidence="1 2">Fl-318</strain>
    </source>
</reference>
<sequence>MTNVDIGKLFSLHPNIVGLCRKSLLNKGYLVKDTEDKRIHYLTDKLSGIELPIINGKKDSRECIVPFEIYNNPNLKTGSKLLWGEYNTMSKTENGYYSKRETNSKRMNVSDGSITNWTKELFANEFLEVYEVKSGYITKNKKL</sequence>
<keyword evidence="2" id="KW-1185">Reference proteome</keyword>
<dbReference type="EMBL" id="JAWXVI010000011">
    <property type="protein sequence ID" value="MDX6191612.1"/>
    <property type="molecule type" value="Genomic_DNA"/>
</dbReference>
<dbReference type="Proteomes" id="UP001273350">
    <property type="component" value="Unassembled WGS sequence"/>
</dbReference>
<dbReference type="RefSeq" id="WP_230002146.1">
    <property type="nucleotide sequence ID" value="NZ_CP087134.1"/>
</dbReference>
<evidence type="ECO:0000313" key="1">
    <source>
        <dbReference type="EMBL" id="MDX6191612.1"/>
    </source>
</evidence>
<evidence type="ECO:0000313" key="2">
    <source>
        <dbReference type="Proteomes" id="UP001273350"/>
    </source>
</evidence>
<gene>
    <name evidence="1" type="ORF">SGQ83_19820</name>
</gene>
<name>A0ABU4RG91_9FLAO</name>